<keyword evidence="2" id="KW-1185">Reference proteome</keyword>
<organism evidence="1 2">
    <name type="scientific">Mycena albidolilacea</name>
    <dbReference type="NCBI Taxonomy" id="1033008"/>
    <lineage>
        <taxon>Eukaryota</taxon>
        <taxon>Fungi</taxon>
        <taxon>Dikarya</taxon>
        <taxon>Basidiomycota</taxon>
        <taxon>Agaricomycotina</taxon>
        <taxon>Agaricomycetes</taxon>
        <taxon>Agaricomycetidae</taxon>
        <taxon>Agaricales</taxon>
        <taxon>Marasmiineae</taxon>
        <taxon>Mycenaceae</taxon>
        <taxon>Mycena</taxon>
    </lineage>
</organism>
<evidence type="ECO:0000313" key="2">
    <source>
        <dbReference type="Proteomes" id="UP001218218"/>
    </source>
</evidence>
<proteinExistence type="predicted"/>
<gene>
    <name evidence="1" type="ORF">DFH08DRAFT_956121</name>
</gene>
<dbReference type="EMBL" id="JARIHO010000011">
    <property type="protein sequence ID" value="KAJ7353025.1"/>
    <property type="molecule type" value="Genomic_DNA"/>
</dbReference>
<accession>A0AAD7EWF0</accession>
<dbReference type="AlphaFoldDB" id="A0AAD7EWF0"/>
<comment type="caution">
    <text evidence="1">The sequence shown here is derived from an EMBL/GenBank/DDBJ whole genome shotgun (WGS) entry which is preliminary data.</text>
</comment>
<sequence>MNLITWFRSSITHDLRLLHLITADTMKLSICGLIALAMAAPAYTAVVARIEGEVTDTPAKWLSIEEGVTHANTTVAILPRVGTEVVTCYGFGTKADRAPIVSVIDDWCGKVIGTRVNNGQTVWARYNYGTFTVLVSGQAINGGNFVIDGNCNRLLRLPVDRCNTGGVNGKQGGYETDLYGQWRTDPGSGGSDV</sequence>
<evidence type="ECO:0000313" key="1">
    <source>
        <dbReference type="EMBL" id="KAJ7353025.1"/>
    </source>
</evidence>
<name>A0AAD7EWF0_9AGAR</name>
<dbReference type="Proteomes" id="UP001218218">
    <property type="component" value="Unassembled WGS sequence"/>
</dbReference>
<reference evidence="1" key="1">
    <citation type="submission" date="2023-03" db="EMBL/GenBank/DDBJ databases">
        <title>Massive genome expansion in bonnet fungi (Mycena s.s.) driven by repeated elements and novel gene families across ecological guilds.</title>
        <authorList>
            <consortium name="Lawrence Berkeley National Laboratory"/>
            <person name="Harder C.B."/>
            <person name="Miyauchi S."/>
            <person name="Viragh M."/>
            <person name="Kuo A."/>
            <person name="Thoen E."/>
            <person name="Andreopoulos B."/>
            <person name="Lu D."/>
            <person name="Skrede I."/>
            <person name="Drula E."/>
            <person name="Henrissat B."/>
            <person name="Morin E."/>
            <person name="Kohler A."/>
            <person name="Barry K."/>
            <person name="LaButti K."/>
            <person name="Morin E."/>
            <person name="Salamov A."/>
            <person name="Lipzen A."/>
            <person name="Mereny Z."/>
            <person name="Hegedus B."/>
            <person name="Baldrian P."/>
            <person name="Stursova M."/>
            <person name="Weitz H."/>
            <person name="Taylor A."/>
            <person name="Grigoriev I.V."/>
            <person name="Nagy L.G."/>
            <person name="Martin F."/>
            <person name="Kauserud H."/>
        </authorList>
    </citation>
    <scope>NUCLEOTIDE SEQUENCE</scope>
    <source>
        <strain evidence="1">CBHHK002</strain>
    </source>
</reference>
<protein>
    <submittedName>
        <fullName evidence="1">Uncharacterized protein</fullName>
    </submittedName>
</protein>